<dbReference type="GO" id="GO:0003690">
    <property type="term" value="F:double-stranded DNA binding"/>
    <property type="evidence" value="ECO:0007669"/>
    <property type="project" value="InterPro"/>
</dbReference>
<proteinExistence type="predicted"/>
<dbReference type="InterPro" id="IPR001878">
    <property type="entry name" value="Znf_CCHC"/>
</dbReference>
<dbReference type="InterPro" id="IPR036875">
    <property type="entry name" value="Znf_CCHC_sf"/>
</dbReference>
<accession>A0A4Y2K2G4</accession>
<reference evidence="2 3" key="1">
    <citation type="journal article" date="2019" name="Sci. Rep.">
        <title>Orb-weaving spider Araneus ventricosus genome elucidates the spidroin gene catalogue.</title>
        <authorList>
            <person name="Kono N."/>
            <person name="Nakamura H."/>
            <person name="Ohtoshi R."/>
            <person name="Moran D.A.P."/>
            <person name="Shinohara A."/>
            <person name="Yoshida Y."/>
            <person name="Fujiwara M."/>
            <person name="Mori M."/>
            <person name="Tomita M."/>
            <person name="Arakawa K."/>
        </authorList>
    </citation>
    <scope>NUCLEOTIDE SEQUENCE [LARGE SCALE GENOMIC DNA]</scope>
</reference>
<dbReference type="PANTHER" id="PTHR22639">
    <property type="entry name" value="GAG-RELATED PROTEIN"/>
    <property type="match status" value="1"/>
</dbReference>
<organism evidence="2 3">
    <name type="scientific">Araneus ventricosus</name>
    <name type="common">Orbweaver spider</name>
    <name type="synonym">Epeira ventricosa</name>
    <dbReference type="NCBI Taxonomy" id="182803"/>
    <lineage>
        <taxon>Eukaryota</taxon>
        <taxon>Metazoa</taxon>
        <taxon>Ecdysozoa</taxon>
        <taxon>Arthropoda</taxon>
        <taxon>Chelicerata</taxon>
        <taxon>Arachnida</taxon>
        <taxon>Araneae</taxon>
        <taxon>Araneomorphae</taxon>
        <taxon>Entelegynae</taxon>
        <taxon>Araneoidea</taxon>
        <taxon>Araneidae</taxon>
        <taxon>Araneus</taxon>
    </lineage>
</organism>
<dbReference type="GO" id="GO:0002218">
    <property type="term" value="P:activation of innate immune response"/>
    <property type="evidence" value="ECO:0007669"/>
    <property type="project" value="InterPro"/>
</dbReference>
<dbReference type="SMART" id="SM00343">
    <property type="entry name" value="ZnF_C2HC"/>
    <property type="match status" value="3"/>
</dbReference>
<dbReference type="GO" id="GO:0008270">
    <property type="term" value="F:zinc ion binding"/>
    <property type="evidence" value="ECO:0007669"/>
    <property type="project" value="InterPro"/>
</dbReference>
<dbReference type="PANTHER" id="PTHR22639:SF7">
    <property type="entry name" value="CCHC-TYPE DOMAIN-CONTAINING PROTEIN"/>
    <property type="match status" value="1"/>
</dbReference>
<name>A0A4Y2K2G4_ARAVE</name>
<evidence type="ECO:0000259" key="1">
    <source>
        <dbReference type="SMART" id="SM00343"/>
    </source>
</evidence>
<protein>
    <recommendedName>
        <fullName evidence="1">CCHC-type domain-containing protein</fullName>
    </recommendedName>
</protein>
<comment type="caution">
    <text evidence="2">The sequence shown here is derived from an EMBL/GenBank/DDBJ whole genome shotgun (WGS) entry which is preliminary data.</text>
</comment>
<dbReference type="AlphaFoldDB" id="A0A4Y2K2G4"/>
<keyword evidence="3" id="KW-1185">Reference proteome</keyword>
<gene>
    <name evidence="2" type="ORF">AVEN_111439_1</name>
</gene>
<dbReference type="EMBL" id="BGPR01004113">
    <property type="protein sequence ID" value="GBM96045.1"/>
    <property type="molecule type" value="Genomic_DNA"/>
</dbReference>
<dbReference type="InterPro" id="IPR042509">
    <property type="entry name" value="ZCCHC3"/>
</dbReference>
<evidence type="ECO:0000313" key="3">
    <source>
        <dbReference type="Proteomes" id="UP000499080"/>
    </source>
</evidence>
<feature type="domain" description="CCHC-type" evidence="1">
    <location>
        <begin position="169"/>
        <end position="186"/>
    </location>
</feature>
<sequence>MGKKKPVPFSGHHVENNKTEKPFDKFFVIQRISSKKETFETVSPFLVQRAIVSNIGEVNSVRKLRSGDLLVEVNSLKQAQQILKLKSFETIQINVTTHRTLNSCKGVITCESIRAGYIKLPVKPFIPNPLRCFKCQRFGHSQSTCRGTLTCARCAVAGHESTGCTSDEKCANCKGGHTSFSRSCPKWKLEKEIVTTKVKKGISFPEARRLVQAQTPTEGKSYASALKRPLATSMTQTKRVVILTTDTDSDPISDSPIAERSTKKFKKKRMPKAQQSLALKFSKQGSHLKDLKSKRSVALDLGKAGLATRDLPSLFGNPSTSSELLEIHPSEDDVEDFQMSCELPATHLTGVINSPPSAP</sequence>
<dbReference type="GO" id="GO:0003723">
    <property type="term" value="F:RNA binding"/>
    <property type="evidence" value="ECO:0007669"/>
    <property type="project" value="InterPro"/>
</dbReference>
<dbReference type="SUPFAM" id="SSF57756">
    <property type="entry name" value="Retrovirus zinc finger-like domains"/>
    <property type="match status" value="1"/>
</dbReference>
<feature type="domain" description="CCHC-type" evidence="1">
    <location>
        <begin position="131"/>
        <end position="147"/>
    </location>
</feature>
<feature type="domain" description="CCHC-type" evidence="1">
    <location>
        <begin position="150"/>
        <end position="166"/>
    </location>
</feature>
<dbReference type="Proteomes" id="UP000499080">
    <property type="component" value="Unassembled WGS sequence"/>
</dbReference>
<evidence type="ECO:0000313" key="2">
    <source>
        <dbReference type="EMBL" id="GBM96045.1"/>
    </source>
</evidence>
<dbReference type="OrthoDB" id="6485787at2759"/>